<protein>
    <submittedName>
        <fullName evidence="3">UDP-glucose 4-epimerase</fullName>
        <ecNumber evidence="3">5.1.3.2</ecNumber>
    </submittedName>
</protein>
<dbReference type="GO" id="GO:0003978">
    <property type="term" value="F:UDP-glucose 4-epimerase activity"/>
    <property type="evidence" value="ECO:0007669"/>
    <property type="project" value="UniProtKB-EC"/>
</dbReference>
<dbReference type="PANTHER" id="PTHR43000">
    <property type="entry name" value="DTDP-D-GLUCOSE 4,6-DEHYDRATASE-RELATED"/>
    <property type="match status" value="1"/>
</dbReference>
<dbReference type="Gene3D" id="3.40.50.720">
    <property type="entry name" value="NAD(P)-binding Rossmann-like Domain"/>
    <property type="match status" value="1"/>
</dbReference>
<sequence>MKVLVTGAAGNLGRVLAPALVAEGHVPRLSDARAMETEHEFLTVDVRDPAQLRDAVQGVDAVVHGAALHGVHVDRWPPQDFWAINASGTFNLLEAMREEGVGRLVLSSTMAVYGESMEPPEGAWGVVTEDSPVLPRDVYGMSKWLCEDLCRYYARRWSITTVSLRLGMFVPETFERYGFRLLFGGVDDRDVAQAVLLSLAHEPAGGFDAFNVFADVPFGPGDAEELHRDPQPVLERFWPGCGEVLADRGLDLRELLWGDLIWPPAKAKERLGYRPQYNFGEFLGALRAGDRGHYPFADMPWWGV</sequence>
<feature type="domain" description="NAD-dependent epimerase/dehydratase" evidence="2">
    <location>
        <begin position="3"/>
        <end position="167"/>
    </location>
</feature>
<dbReference type="AlphaFoldDB" id="A0A6J4TH50"/>
<dbReference type="InterPro" id="IPR001509">
    <property type="entry name" value="Epimerase_deHydtase"/>
</dbReference>
<organism evidence="3">
    <name type="scientific">uncultured Solirubrobacteraceae bacterium</name>
    <dbReference type="NCBI Taxonomy" id="1162706"/>
    <lineage>
        <taxon>Bacteria</taxon>
        <taxon>Bacillati</taxon>
        <taxon>Actinomycetota</taxon>
        <taxon>Thermoleophilia</taxon>
        <taxon>Solirubrobacterales</taxon>
        <taxon>Solirubrobacteraceae</taxon>
        <taxon>environmental samples</taxon>
    </lineage>
</organism>
<evidence type="ECO:0000259" key="2">
    <source>
        <dbReference type="Pfam" id="PF01370"/>
    </source>
</evidence>
<dbReference type="EC" id="5.1.3.2" evidence="3"/>
<dbReference type="Pfam" id="PF01370">
    <property type="entry name" value="Epimerase"/>
    <property type="match status" value="1"/>
</dbReference>
<evidence type="ECO:0000256" key="1">
    <source>
        <dbReference type="ARBA" id="ARBA00007637"/>
    </source>
</evidence>
<gene>
    <name evidence="3" type="ORF">AVDCRST_MAG13-3517</name>
</gene>
<name>A0A6J4TH50_9ACTN</name>
<proteinExistence type="inferred from homology"/>
<dbReference type="CDD" id="cd08946">
    <property type="entry name" value="SDR_e"/>
    <property type="match status" value="1"/>
</dbReference>
<dbReference type="EMBL" id="CADCVO010000553">
    <property type="protein sequence ID" value="CAA9523122.1"/>
    <property type="molecule type" value="Genomic_DNA"/>
</dbReference>
<comment type="similarity">
    <text evidence="1">Belongs to the NAD(P)-dependent epimerase/dehydratase family.</text>
</comment>
<evidence type="ECO:0000313" key="3">
    <source>
        <dbReference type="EMBL" id="CAA9523122.1"/>
    </source>
</evidence>
<accession>A0A6J4TH50</accession>
<reference evidence="3" key="1">
    <citation type="submission" date="2020-02" db="EMBL/GenBank/DDBJ databases">
        <authorList>
            <person name="Meier V. D."/>
        </authorList>
    </citation>
    <scope>NUCLEOTIDE SEQUENCE</scope>
    <source>
        <strain evidence="3">AVDCRST_MAG13</strain>
    </source>
</reference>
<dbReference type="InterPro" id="IPR036291">
    <property type="entry name" value="NAD(P)-bd_dom_sf"/>
</dbReference>
<dbReference type="SUPFAM" id="SSF51735">
    <property type="entry name" value="NAD(P)-binding Rossmann-fold domains"/>
    <property type="match status" value="1"/>
</dbReference>
<keyword evidence="3" id="KW-0413">Isomerase</keyword>